<accession>C8PLZ5</accession>
<dbReference type="AlphaFoldDB" id="C8PLZ5"/>
<dbReference type="Pfam" id="PF22752">
    <property type="entry name" value="DUF488-N3i"/>
    <property type="match status" value="1"/>
</dbReference>
<evidence type="ECO:0008006" key="3">
    <source>
        <dbReference type="Google" id="ProtNLM"/>
    </source>
</evidence>
<evidence type="ECO:0000313" key="2">
    <source>
        <dbReference type="Proteomes" id="UP000004509"/>
    </source>
</evidence>
<dbReference type="OrthoDB" id="9790745at2"/>
<dbReference type="eggNOG" id="COG3189">
    <property type="taxonomic scope" value="Bacteria"/>
</dbReference>
<organism evidence="1 2">
    <name type="scientific">Treponema vincentii ATCC 35580</name>
    <dbReference type="NCBI Taxonomy" id="596324"/>
    <lineage>
        <taxon>Bacteria</taxon>
        <taxon>Pseudomonadati</taxon>
        <taxon>Spirochaetota</taxon>
        <taxon>Spirochaetia</taxon>
        <taxon>Spirochaetales</taxon>
        <taxon>Treponemataceae</taxon>
        <taxon>Treponema</taxon>
    </lineage>
</organism>
<dbReference type="RefSeq" id="WP_006187539.1">
    <property type="nucleotide sequence ID" value="NZ_ACYH01000005.1"/>
</dbReference>
<comment type="caution">
    <text evidence="1">The sequence shown here is derived from an EMBL/GenBank/DDBJ whole genome shotgun (WGS) entry which is preliminary data.</text>
</comment>
<sequence length="120" mass="13728">MGTLYWKRVYDPAEPQDGFRILVDRLWPRGITKAKAELGDWAKDIAPSPDIRQAYHKGEIDYGYFSSLYAKELKSNPAAETFIEKLKNKLQIGNVTILSAVKETEMSHIPTLRAFIEKNI</sequence>
<dbReference type="InterPro" id="IPR052552">
    <property type="entry name" value="YeaO-like"/>
</dbReference>
<evidence type="ECO:0000313" key="1">
    <source>
        <dbReference type="EMBL" id="EEV21572.1"/>
    </source>
</evidence>
<dbReference type="PANTHER" id="PTHR36849">
    <property type="entry name" value="CYTOPLASMIC PROTEIN-RELATED"/>
    <property type="match status" value="1"/>
</dbReference>
<proteinExistence type="predicted"/>
<name>C8PLZ5_9SPIR</name>
<protein>
    <recommendedName>
        <fullName evidence="3">Uroporphyrinogen-III C-methyltransferase</fullName>
    </recommendedName>
</protein>
<dbReference type="Proteomes" id="UP000004509">
    <property type="component" value="Unassembled WGS sequence"/>
</dbReference>
<dbReference type="STRING" id="596324.TREVI0001_2297"/>
<gene>
    <name evidence="1" type="ORF">TREVI0001_2297</name>
</gene>
<reference evidence="1 2" key="1">
    <citation type="submission" date="2009-07" db="EMBL/GenBank/DDBJ databases">
        <authorList>
            <person name="Madupu R."/>
            <person name="Sebastian Y."/>
            <person name="Durkin A.S."/>
            <person name="Torralba M."/>
            <person name="Methe B."/>
            <person name="Sutton G.G."/>
            <person name="Strausberg R.L."/>
            <person name="Nelson K.E."/>
        </authorList>
    </citation>
    <scope>NUCLEOTIDE SEQUENCE [LARGE SCALE GENOMIC DNA]</scope>
    <source>
        <strain evidence="1 2">ATCC 35580</strain>
    </source>
</reference>
<dbReference type="EMBL" id="ACYH01000005">
    <property type="protein sequence ID" value="EEV21572.1"/>
    <property type="molecule type" value="Genomic_DNA"/>
</dbReference>
<dbReference type="PANTHER" id="PTHR36849:SF1">
    <property type="entry name" value="CYTOPLASMIC PROTEIN"/>
    <property type="match status" value="1"/>
</dbReference>